<dbReference type="Gene3D" id="1.10.10.10">
    <property type="entry name" value="Winged helix-like DNA-binding domain superfamily/Winged helix DNA-binding domain"/>
    <property type="match status" value="1"/>
</dbReference>
<accession>A0A8S5URN5</accession>
<feature type="region of interest" description="Disordered" evidence="1">
    <location>
        <begin position="1"/>
        <end position="23"/>
    </location>
</feature>
<evidence type="ECO:0000313" key="2">
    <source>
        <dbReference type="EMBL" id="DAF97149.1"/>
    </source>
</evidence>
<proteinExistence type="predicted"/>
<dbReference type="SUPFAM" id="SSF46785">
    <property type="entry name" value="Winged helix' DNA-binding domain"/>
    <property type="match status" value="1"/>
</dbReference>
<reference evidence="2" key="1">
    <citation type="journal article" date="2021" name="Proc. Natl. Acad. Sci. U.S.A.">
        <title>A Catalog of Tens of Thousands of Viruses from Human Metagenomes Reveals Hidden Associations with Chronic Diseases.</title>
        <authorList>
            <person name="Tisza M.J."/>
            <person name="Buck C.B."/>
        </authorList>
    </citation>
    <scope>NUCLEOTIDE SEQUENCE</scope>
    <source>
        <strain evidence="2">Ctksc2</strain>
    </source>
</reference>
<organism evidence="2">
    <name type="scientific">Siphoviridae sp. ctksc2</name>
    <dbReference type="NCBI Taxonomy" id="2825645"/>
    <lineage>
        <taxon>Viruses</taxon>
        <taxon>Duplodnaviria</taxon>
        <taxon>Heunggongvirae</taxon>
        <taxon>Uroviricota</taxon>
        <taxon>Caudoviricetes</taxon>
    </lineage>
</organism>
<dbReference type="InterPro" id="IPR036390">
    <property type="entry name" value="WH_DNA-bd_sf"/>
</dbReference>
<name>A0A8S5URN5_9CAUD</name>
<evidence type="ECO:0000256" key="1">
    <source>
        <dbReference type="SAM" id="MobiDB-lite"/>
    </source>
</evidence>
<dbReference type="EMBL" id="BK016127">
    <property type="protein sequence ID" value="DAF97149.1"/>
    <property type="molecule type" value="Genomic_DNA"/>
</dbReference>
<protein>
    <submittedName>
        <fullName evidence="2">Helix-turn-helix protein</fullName>
    </submittedName>
</protein>
<dbReference type="InterPro" id="IPR036388">
    <property type="entry name" value="WH-like_DNA-bd_sf"/>
</dbReference>
<sequence>MTTASTIHPRERGSVRATDPDTSQWAADSITDATTSQDFVLMVLRDFTRPAPFTLANVVDVTRGTLSPSRARTAVRELQDKGLIEETGEYATTPSGRRARLLTLTTQGRAAA</sequence>